<comment type="catalytic activity">
    <reaction evidence="2">
        <text>a D-aminoacyl-tRNA + H2O = a tRNA + a D-alpha-amino acid + H(+)</text>
        <dbReference type="Rhea" id="RHEA:13953"/>
        <dbReference type="Rhea" id="RHEA-COMP:10123"/>
        <dbReference type="Rhea" id="RHEA-COMP:10124"/>
        <dbReference type="ChEBI" id="CHEBI:15377"/>
        <dbReference type="ChEBI" id="CHEBI:15378"/>
        <dbReference type="ChEBI" id="CHEBI:59871"/>
        <dbReference type="ChEBI" id="CHEBI:78442"/>
        <dbReference type="ChEBI" id="CHEBI:79333"/>
        <dbReference type="EC" id="3.1.1.96"/>
    </reaction>
</comment>
<comment type="subcellular location">
    <subcellularLocation>
        <location evidence="2">Cytoplasm</location>
    </subcellularLocation>
</comment>
<dbReference type="GO" id="GO:0106026">
    <property type="term" value="F:Gly-tRNA(Ala) deacylase activity"/>
    <property type="evidence" value="ECO:0007669"/>
    <property type="project" value="UniProtKB-UniRule"/>
</dbReference>
<dbReference type="GO" id="GO:0019478">
    <property type="term" value="P:D-amino acid catabolic process"/>
    <property type="evidence" value="ECO:0007669"/>
    <property type="project" value="UniProtKB-UniRule"/>
</dbReference>
<evidence type="ECO:0000256" key="2">
    <source>
        <dbReference type="HAMAP-Rule" id="MF_00518"/>
    </source>
</evidence>
<dbReference type="GO" id="GO:0005737">
    <property type="term" value="C:cytoplasm"/>
    <property type="evidence" value="ECO:0007669"/>
    <property type="project" value="UniProtKB-SubCell"/>
</dbReference>
<dbReference type="Proteomes" id="UP000886725">
    <property type="component" value="Unassembled WGS sequence"/>
</dbReference>
<name>A0A9D0YZX8_9FIRM</name>
<dbReference type="EC" id="3.1.1.96" evidence="2"/>
<evidence type="ECO:0000256" key="1">
    <source>
        <dbReference type="ARBA" id="ARBA00009673"/>
    </source>
</evidence>
<keyword evidence="2 3" id="KW-0378">Hydrolase</keyword>
<dbReference type="FunFam" id="3.50.80.10:FF:000001">
    <property type="entry name" value="D-aminoacyl-tRNA deacylase"/>
    <property type="match status" value="1"/>
</dbReference>
<evidence type="ECO:0000313" key="3">
    <source>
        <dbReference type="EMBL" id="HIQ65052.1"/>
    </source>
</evidence>
<dbReference type="InterPro" id="IPR023509">
    <property type="entry name" value="DTD-like_sf"/>
</dbReference>
<reference evidence="3" key="2">
    <citation type="journal article" date="2021" name="PeerJ">
        <title>Extensive microbial diversity within the chicken gut microbiome revealed by metagenomics and culture.</title>
        <authorList>
            <person name="Gilroy R."/>
            <person name="Ravi A."/>
            <person name="Getino M."/>
            <person name="Pursley I."/>
            <person name="Horton D.L."/>
            <person name="Alikhan N.F."/>
            <person name="Baker D."/>
            <person name="Gharbi K."/>
            <person name="Hall N."/>
            <person name="Watson M."/>
            <person name="Adriaenssens E.M."/>
            <person name="Foster-Nyarko E."/>
            <person name="Jarju S."/>
            <person name="Secka A."/>
            <person name="Antonio M."/>
            <person name="Oren A."/>
            <person name="Chaudhuri R.R."/>
            <person name="La Ragione R."/>
            <person name="Hildebrand F."/>
            <person name="Pallen M.J."/>
        </authorList>
    </citation>
    <scope>NUCLEOTIDE SEQUENCE</scope>
    <source>
        <strain evidence="3">CHK165-10780</strain>
    </source>
</reference>
<dbReference type="InterPro" id="IPR003732">
    <property type="entry name" value="Daa-tRNA_deacyls_DTD"/>
</dbReference>
<comment type="catalytic activity">
    <reaction evidence="2">
        <text>glycyl-tRNA(Ala) + H2O = tRNA(Ala) + glycine + H(+)</text>
        <dbReference type="Rhea" id="RHEA:53744"/>
        <dbReference type="Rhea" id="RHEA-COMP:9657"/>
        <dbReference type="Rhea" id="RHEA-COMP:13640"/>
        <dbReference type="ChEBI" id="CHEBI:15377"/>
        <dbReference type="ChEBI" id="CHEBI:15378"/>
        <dbReference type="ChEBI" id="CHEBI:57305"/>
        <dbReference type="ChEBI" id="CHEBI:78442"/>
        <dbReference type="ChEBI" id="CHEBI:78522"/>
    </reaction>
</comment>
<comment type="function">
    <text evidence="2">An aminoacyl-tRNA editing enzyme that deacylates mischarged D-aminoacyl-tRNAs. Also deacylates mischarged glycyl-tRNA(Ala), protecting cells against glycine mischarging by AlaRS. Acts via tRNA-based rather than protein-based catalysis; rejects L-amino acids rather than detecting D-amino acids in the active site. By recycling D-aminoacyl-tRNA to D-amino acids and free tRNA molecules, this enzyme counteracts the toxicity associated with the formation of D-aminoacyl-tRNA entities in vivo and helps enforce protein L-homochirality.</text>
</comment>
<feature type="short sequence motif" description="Gly-cisPro motif, important for rejection of L-amino acids" evidence="2">
    <location>
        <begin position="136"/>
        <end position="137"/>
    </location>
</feature>
<keyword evidence="2" id="KW-0963">Cytoplasm</keyword>
<dbReference type="HAMAP" id="MF_00518">
    <property type="entry name" value="Deacylase_Dtd"/>
    <property type="match status" value="1"/>
</dbReference>
<dbReference type="GO" id="GO:0043908">
    <property type="term" value="F:Ser(Gly)-tRNA(Ala) hydrolase activity"/>
    <property type="evidence" value="ECO:0007669"/>
    <property type="project" value="UniProtKB-UniRule"/>
</dbReference>
<sequence>MRVLVQKCRNASVSVSGKTVGRCDFGLMLLVGFTEGDDVSNISYLVNKVLKLRIFEDENGVMNRSVMDVDGSILSVSQFTLYGDTSKGNRPSYIKALNGERAKELYDSFNQELSKSISVQTGEFGADMEVSFTNLGPTTILLER</sequence>
<evidence type="ECO:0000313" key="4">
    <source>
        <dbReference type="Proteomes" id="UP000886725"/>
    </source>
</evidence>
<comment type="similarity">
    <text evidence="1 2">Belongs to the DTD family.</text>
</comment>
<dbReference type="Pfam" id="PF02580">
    <property type="entry name" value="Tyr_Deacylase"/>
    <property type="match status" value="1"/>
</dbReference>
<keyword evidence="2" id="KW-0694">RNA-binding</keyword>
<dbReference type="PANTHER" id="PTHR10472">
    <property type="entry name" value="D-TYROSYL-TRNA TYR DEACYLASE"/>
    <property type="match status" value="1"/>
</dbReference>
<gene>
    <name evidence="2" type="primary">dtd</name>
    <name evidence="3" type="ORF">IAC85_04860</name>
</gene>
<proteinExistence type="inferred from homology"/>
<dbReference type="NCBIfam" id="TIGR00256">
    <property type="entry name" value="D-aminoacyl-tRNA deacylase"/>
    <property type="match status" value="1"/>
</dbReference>
<comment type="subunit">
    <text evidence="2">Homodimer.</text>
</comment>
<comment type="domain">
    <text evidence="2">A Gly-cisPro motif from one monomer fits into the active site of the other monomer to allow specific chiral rejection of L-amino acids.</text>
</comment>
<dbReference type="EC" id="3.1.1.-" evidence="2"/>
<keyword evidence="2" id="KW-0820">tRNA-binding</keyword>
<protein>
    <recommendedName>
        <fullName evidence="2">D-aminoacyl-tRNA deacylase</fullName>
        <shortName evidence="2">DTD</shortName>
        <ecNumber evidence="2">3.1.1.96</ecNumber>
    </recommendedName>
    <alternativeName>
        <fullName evidence="2">Gly-tRNA(Ala) deacylase</fullName>
        <ecNumber evidence="2">3.1.1.-</ecNumber>
    </alternativeName>
</protein>
<reference evidence="3" key="1">
    <citation type="submission" date="2020-10" db="EMBL/GenBank/DDBJ databases">
        <authorList>
            <person name="Gilroy R."/>
        </authorList>
    </citation>
    <scope>NUCLEOTIDE SEQUENCE</scope>
    <source>
        <strain evidence="3">CHK165-10780</strain>
    </source>
</reference>
<dbReference type="GO" id="GO:0000049">
    <property type="term" value="F:tRNA binding"/>
    <property type="evidence" value="ECO:0007669"/>
    <property type="project" value="UniProtKB-UniRule"/>
</dbReference>
<comment type="caution">
    <text evidence="3">The sequence shown here is derived from an EMBL/GenBank/DDBJ whole genome shotgun (WGS) entry which is preliminary data.</text>
</comment>
<organism evidence="3 4">
    <name type="scientific">Candidatus Faecenecus gallistercoris</name>
    <dbReference type="NCBI Taxonomy" id="2840793"/>
    <lineage>
        <taxon>Bacteria</taxon>
        <taxon>Bacillati</taxon>
        <taxon>Bacillota</taxon>
        <taxon>Bacillota incertae sedis</taxon>
        <taxon>Candidatus Faecenecus</taxon>
    </lineage>
</organism>
<accession>A0A9D0YZX8</accession>
<dbReference type="SUPFAM" id="SSF69500">
    <property type="entry name" value="DTD-like"/>
    <property type="match status" value="1"/>
</dbReference>
<dbReference type="GO" id="GO:0051500">
    <property type="term" value="F:D-tyrosyl-tRNA(Tyr) deacylase activity"/>
    <property type="evidence" value="ECO:0007669"/>
    <property type="project" value="TreeGrafter"/>
</dbReference>
<dbReference type="EMBL" id="DVFU01000095">
    <property type="protein sequence ID" value="HIQ65052.1"/>
    <property type="molecule type" value="Genomic_DNA"/>
</dbReference>
<dbReference type="Gene3D" id="3.50.80.10">
    <property type="entry name" value="D-tyrosyl-tRNA(Tyr) deacylase"/>
    <property type="match status" value="1"/>
</dbReference>
<dbReference type="PANTHER" id="PTHR10472:SF5">
    <property type="entry name" value="D-AMINOACYL-TRNA DEACYLASE 1"/>
    <property type="match status" value="1"/>
</dbReference>
<dbReference type="AlphaFoldDB" id="A0A9D0YZX8"/>